<reference evidence="1" key="1">
    <citation type="submission" date="2024-01" db="EMBL/GenBank/DDBJ databases">
        <title>The diversity of rhizobia nodulating Mimosa spp. in eleven states of Brazil covering several biomes is determined by host plant, location, and edaphic factors.</title>
        <authorList>
            <person name="Rouws L."/>
            <person name="Barauna A."/>
            <person name="Beukes C."/>
            <person name="De Faria S.M."/>
            <person name="Gross E."/>
            <person name="Dos Reis Junior F.B."/>
            <person name="Simon M."/>
            <person name="Maluk M."/>
            <person name="Odee D.W."/>
            <person name="Kenicer G."/>
            <person name="Young J.P.W."/>
            <person name="Reis V.M."/>
            <person name="Zilli J."/>
            <person name="James E.K."/>
        </authorList>
    </citation>
    <scope>NUCLEOTIDE SEQUENCE</scope>
    <source>
        <strain evidence="1">JPY452</strain>
    </source>
</reference>
<accession>A0ACC6RQT7</accession>
<protein>
    <submittedName>
        <fullName evidence="1">Uncharacterized protein</fullName>
    </submittedName>
</protein>
<gene>
    <name evidence="1" type="ORF">VSR83_28495</name>
</gene>
<sequence>MCNIQLQISRRNTPRLSAEASIAPGVSADERVAIIRELTRSNAENRAKRIRFVSDVKGTRA</sequence>
<dbReference type="EMBL" id="JAYMRU010000025">
    <property type="protein sequence ID" value="MEM5403925.1"/>
    <property type="molecule type" value="Genomic_DNA"/>
</dbReference>
<evidence type="ECO:0000313" key="1">
    <source>
        <dbReference type="EMBL" id="MEM5403925.1"/>
    </source>
</evidence>
<organism evidence="1 2">
    <name type="scientific">Paraburkholderia unamae</name>
    <dbReference type="NCBI Taxonomy" id="219649"/>
    <lineage>
        <taxon>Bacteria</taxon>
        <taxon>Pseudomonadati</taxon>
        <taxon>Pseudomonadota</taxon>
        <taxon>Betaproteobacteria</taxon>
        <taxon>Burkholderiales</taxon>
        <taxon>Burkholderiaceae</taxon>
        <taxon>Paraburkholderia</taxon>
    </lineage>
</organism>
<proteinExistence type="predicted"/>
<name>A0ACC6RQT7_9BURK</name>
<dbReference type="Proteomes" id="UP001392318">
    <property type="component" value="Unassembled WGS sequence"/>
</dbReference>
<comment type="caution">
    <text evidence="1">The sequence shown here is derived from an EMBL/GenBank/DDBJ whole genome shotgun (WGS) entry which is preliminary data.</text>
</comment>
<keyword evidence="2" id="KW-1185">Reference proteome</keyword>
<evidence type="ECO:0000313" key="2">
    <source>
        <dbReference type="Proteomes" id="UP001392318"/>
    </source>
</evidence>